<dbReference type="OrthoDB" id="291007at2759"/>
<feature type="region of interest" description="Disordered" evidence="4">
    <location>
        <begin position="506"/>
        <end position="544"/>
    </location>
</feature>
<evidence type="ECO:0000256" key="2">
    <source>
        <dbReference type="PROSITE-ProRule" id="PRU01211"/>
    </source>
</evidence>
<comment type="caution">
    <text evidence="2">Lacks conserved residue(s) required for the propagation of feature annotation.</text>
</comment>
<dbReference type="InterPro" id="IPR024079">
    <property type="entry name" value="MetalloPept_cat_dom_sf"/>
</dbReference>
<keyword evidence="2 3" id="KW-0479">Metal-binding</keyword>
<dbReference type="InterPro" id="IPR001506">
    <property type="entry name" value="Peptidase_M12A"/>
</dbReference>
<dbReference type="InterPro" id="IPR034035">
    <property type="entry name" value="Astacin-like_dom"/>
</dbReference>
<comment type="cofactor">
    <cofactor evidence="2 3">
        <name>Zn(2+)</name>
        <dbReference type="ChEBI" id="CHEBI:29105"/>
    </cofactor>
    <text evidence="2 3">Binds 1 zinc ion per subunit.</text>
</comment>
<evidence type="ECO:0000259" key="5">
    <source>
        <dbReference type="PROSITE" id="PS51864"/>
    </source>
</evidence>
<dbReference type="GO" id="GO:0008270">
    <property type="term" value="F:zinc ion binding"/>
    <property type="evidence" value="ECO:0007669"/>
    <property type="project" value="UniProtKB-UniRule"/>
</dbReference>
<dbReference type="Proteomes" id="UP000025227">
    <property type="component" value="Unplaced"/>
</dbReference>
<sequence>VRFKLLALLLVTTVNGNNSATDGPFSERNSRINDMIRGKRDDVLKTLDINSGTIDLLLQKLPNTGYDRIIPMGDSLNEVNENSNVEDQLFQGDILLTEWAIAIELSFRVRQKHIFLRTQAEIVIKDIDEQVGGSNRTKRQALADPTGVKLWKTGVNYYFSPSLNSKTKRAFLMGADMWQKYSCINFVHNPYAKDRVKIEYGQGCWSNLGKTGGEQKISLGEGCDVGPIAAHEIGHTIGFWHTMARYDRDQFITLNLRNIKESWLSQFAKQTPQTNDNFNLTYDYGSIMHYGGRRSLLISIAAIYNAGIDRRNPTMVPFNTDYQETLGSHFMSFIDLSMINELYGCKKSCVGKRSANCKMGGFPNPRDCSKCVCPGGYAGDQCTERPDEGCGSKIDATEKTLTDVLGDYSVRQPLEDFKKCNFWIESPEGTEIIVEIVSLKGHQAVDGCVFTGVEIKTNKNQQLTGFRFCAPQAAGKKLRSFTNRVPIITWNKVFKSETVLRFRHVPAGKPEPSSQIVRPSPSRTVQPSPSRTARPSPAGLTTTTRYPIAPTRTITCTKKSGNCIFTFPNTPIKCAGAPQKVCYYGQDIVSRRGYRDRINVIYAISLARSKHFANVFAAGDCMNTSNAKTAAAVSSHLKTLEKNLTAVLEGREPPAHYDGYASCPLLISRNRAILAEFSANGQRMETTPLDQSVP</sequence>
<evidence type="ECO:0000313" key="7">
    <source>
        <dbReference type="WBParaSite" id="HCON_00073590-00001"/>
    </source>
</evidence>
<dbReference type="PANTHER" id="PTHR10127">
    <property type="entry name" value="DISCOIDIN, CUB, EGF, LAMININ , AND ZINC METALLOPROTEASE DOMAIN CONTAINING"/>
    <property type="match status" value="1"/>
</dbReference>
<dbReference type="InterPro" id="IPR036188">
    <property type="entry name" value="FAD/NAD-bd_sf"/>
</dbReference>
<keyword evidence="1" id="KW-1015">Disulfide bond</keyword>
<feature type="active site" evidence="2">
    <location>
        <position position="232"/>
    </location>
</feature>
<evidence type="ECO:0000256" key="3">
    <source>
        <dbReference type="RuleBase" id="RU361183"/>
    </source>
</evidence>
<dbReference type="Pfam" id="PF01400">
    <property type="entry name" value="Astacin"/>
    <property type="match status" value="1"/>
</dbReference>
<dbReference type="WBParaSite" id="HCON_00073590-00001">
    <property type="protein sequence ID" value="HCON_00073590-00001"/>
    <property type="gene ID" value="HCON_00073590"/>
</dbReference>
<name>A0A7I4YCA9_HAECO</name>
<proteinExistence type="predicted"/>
<dbReference type="SMART" id="SM00235">
    <property type="entry name" value="ZnMc"/>
    <property type="match status" value="1"/>
</dbReference>
<feature type="signal peptide" evidence="3">
    <location>
        <begin position="1"/>
        <end position="16"/>
    </location>
</feature>
<feature type="compositionally biased region" description="Polar residues" evidence="4">
    <location>
        <begin position="512"/>
        <end position="526"/>
    </location>
</feature>
<dbReference type="PANTHER" id="PTHR10127:SF793">
    <property type="entry name" value="ZINC METALLOPROTEINASE NAS-31"/>
    <property type="match status" value="1"/>
</dbReference>
<evidence type="ECO:0000313" key="6">
    <source>
        <dbReference type="Proteomes" id="UP000025227"/>
    </source>
</evidence>
<dbReference type="EC" id="3.4.24.-" evidence="3"/>
<keyword evidence="3" id="KW-0732">Signal</keyword>
<evidence type="ECO:0000256" key="4">
    <source>
        <dbReference type="SAM" id="MobiDB-lite"/>
    </source>
</evidence>
<evidence type="ECO:0000256" key="1">
    <source>
        <dbReference type="ARBA" id="ARBA00023157"/>
    </source>
</evidence>
<dbReference type="Gene3D" id="3.50.50.100">
    <property type="match status" value="1"/>
</dbReference>
<dbReference type="AlphaFoldDB" id="A0A7I4YCA9"/>
<keyword evidence="2 3" id="KW-0482">Metalloprotease</keyword>
<feature type="binding site" evidence="2">
    <location>
        <position position="241"/>
    </location>
    <ligand>
        <name>Zn(2+)</name>
        <dbReference type="ChEBI" id="CHEBI:29105"/>
        <note>catalytic</note>
    </ligand>
</feature>
<feature type="domain" description="Peptidase M12A" evidence="5">
    <location>
        <begin position="140"/>
        <end position="346"/>
    </location>
</feature>
<protein>
    <recommendedName>
        <fullName evidence="3">Metalloendopeptidase</fullName>
        <ecNumber evidence="3">3.4.24.-</ecNumber>
    </recommendedName>
</protein>
<organism evidence="6 7">
    <name type="scientific">Haemonchus contortus</name>
    <name type="common">Barber pole worm</name>
    <dbReference type="NCBI Taxonomy" id="6289"/>
    <lineage>
        <taxon>Eukaryota</taxon>
        <taxon>Metazoa</taxon>
        <taxon>Ecdysozoa</taxon>
        <taxon>Nematoda</taxon>
        <taxon>Chromadorea</taxon>
        <taxon>Rhabditida</taxon>
        <taxon>Rhabditina</taxon>
        <taxon>Rhabditomorpha</taxon>
        <taxon>Strongyloidea</taxon>
        <taxon>Trichostrongylidae</taxon>
        <taxon>Haemonchus</taxon>
    </lineage>
</organism>
<keyword evidence="6" id="KW-1185">Reference proteome</keyword>
<keyword evidence="2 3" id="KW-0378">Hydrolase</keyword>
<accession>A0A7I4YCA9</accession>
<keyword evidence="2 3" id="KW-0862">Zinc</keyword>
<dbReference type="GO" id="GO:0006508">
    <property type="term" value="P:proteolysis"/>
    <property type="evidence" value="ECO:0007669"/>
    <property type="project" value="UniProtKB-KW"/>
</dbReference>
<dbReference type="SUPFAM" id="SSF55486">
    <property type="entry name" value="Metalloproteases ('zincins'), catalytic domain"/>
    <property type="match status" value="1"/>
</dbReference>
<keyword evidence="2 3" id="KW-0645">Protease</keyword>
<dbReference type="Gene3D" id="3.40.390.10">
    <property type="entry name" value="Collagenase (Catalytic Domain)"/>
    <property type="match status" value="1"/>
</dbReference>
<feature type="chain" id="PRO_5031590542" description="Metalloendopeptidase" evidence="3">
    <location>
        <begin position="17"/>
        <end position="694"/>
    </location>
</feature>
<dbReference type="GO" id="GO:0004222">
    <property type="term" value="F:metalloendopeptidase activity"/>
    <property type="evidence" value="ECO:0007669"/>
    <property type="project" value="UniProtKB-UniRule"/>
</dbReference>
<dbReference type="CDD" id="cd04280">
    <property type="entry name" value="ZnMc_astacin_like"/>
    <property type="match status" value="1"/>
</dbReference>
<feature type="binding site" evidence="2">
    <location>
        <position position="231"/>
    </location>
    <ligand>
        <name>Zn(2+)</name>
        <dbReference type="ChEBI" id="CHEBI:29105"/>
        <note>catalytic</note>
    </ligand>
</feature>
<feature type="binding site" evidence="2">
    <location>
        <position position="235"/>
    </location>
    <ligand>
        <name>Zn(2+)</name>
        <dbReference type="ChEBI" id="CHEBI:29105"/>
        <note>catalytic</note>
    </ligand>
</feature>
<dbReference type="Gene3D" id="3.50.50.60">
    <property type="entry name" value="FAD/NAD(P)-binding domain"/>
    <property type="match status" value="1"/>
</dbReference>
<dbReference type="InterPro" id="IPR006026">
    <property type="entry name" value="Peptidase_Metallo"/>
</dbReference>
<feature type="compositionally biased region" description="Low complexity" evidence="4">
    <location>
        <begin position="527"/>
        <end position="538"/>
    </location>
</feature>
<dbReference type="PRINTS" id="PR00480">
    <property type="entry name" value="ASTACIN"/>
</dbReference>
<reference evidence="7" key="1">
    <citation type="submission" date="2020-12" db="UniProtKB">
        <authorList>
            <consortium name="WormBaseParasite"/>
        </authorList>
    </citation>
    <scope>IDENTIFICATION</scope>
    <source>
        <strain evidence="7">MHco3</strain>
    </source>
</reference>
<dbReference type="PROSITE" id="PS51864">
    <property type="entry name" value="ASTACIN"/>
    <property type="match status" value="1"/>
</dbReference>